<dbReference type="InterPro" id="IPR050783">
    <property type="entry name" value="Oxylipin_biosynth_metab"/>
</dbReference>
<gene>
    <name evidence="15" type="ORF">FCULG_00012187</name>
</gene>
<dbReference type="InterPro" id="IPR034815">
    <property type="entry name" value="A_dioxygenase"/>
</dbReference>
<dbReference type="CDD" id="cd09818">
    <property type="entry name" value="PIOX_like"/>
    <property type="match status" value="1"/>
</dbReference>
<evidence type="ECO:0000256" key="5">
    <source>
        <dbReference type="ARBA" id="ARBA00022723"/>
    </source>
</evidence>
<evidence type="ECO:0000256" key="12">
    <source>
        <dbReference type="ARBA" id="ARBA00023098"/>
    </source>
</evidence>
<evidence type="ECO:0000256" key="2">
    <source>
        <dbReference type="ARBA" id="ARBA00022516"/>
    </source>
</evidence>
<dbReference type="Proteomes" id="UP000241587">
    <property type="component" value="Unassembled WGS sequence"/>
</dbReference>
<dbReference type="EMBL" id="PVEM01000023">
    <property type="protein sequence ID" value="PTD02206.1"/>
    <property type="molecule type" value="Genomic_DNA"/>
</dbReference>
<keyword evidence="6" id="KW-0925">Oxylipin biosynthesis</keyword>
<dbReference type="GO" id="GO:0004601">
    <property type="term" value="F:peroxidase activity"/>
    <property type="evidence" value="ECO:0007669"/>
    <property type="project" value="UniProtKB-KW"/>
</dbReference>
<keyword evidence="4 14" id="KW-0349">Heme</keyword>
<accession>A0A2T4GF52</accession>
<dbReference type="InterPro" id="IPR019791">
    <property type="entry name" value="Haem_peroxidase_animal"/>
</dbReference>
<dbReference type="InterPro" id="IPR037120">
    <property type="entry name" value="Haem_peroxidase_sf_animal"/>
</dbReference>
<dbReference type="OrthoDB" id="823504at2759"/>
<dbReference type="GO" id="GO:0006979">
    <property type="term" value="P:response to oxidative stress"/>
    <property type="evidence" value="ECO:0007669"/>
    <property type="project" value="InterPro"/>
</dbReference>
<dbReference type="GO" id="GO:0006952">
    <property type="term" value="P:defense response"/>
    <property type="evidence" value="ECO:0007669"/>
    <property type="project" value="UniProtKB-KW"/>
</dbReference>
<evidence type="ECO:0000256" key="13">
    <source>
        <dbReference type="ARBA" id="ARBA00023160"/>
    </source>
</evidence>
<evidence type="ECO:0000256" key="8">
    <source>
        <dbReference type="ARBA" id="ARBA00022832"/>
    </source>
</evidence>
<dbReference type="PANTHER" id="PTHR11903">
    <property type="entry name" value="PROSTAGLANDIN G/H SYNTHASE"/>
    <property type="match status" value="1"/>
</dbReference>
<dbReference type="GO" id="GO:0016702">
    <property type="term" value="F:oxidoreductase activity, acting on single donors with incorporation of molecular oxygen, incorporation of two atoms of oxygen"/>
    <property type="evidence" value="ECO:0007669"/>
    <property type="project" value="TreeGrafter"/>
</dbReference>
<proteinExistence type="predicted"/>
<dbReference type="SUPFAM" id="SSF48113">
    <property type="entry name" value="Heme-dependent peroxidases"/>
    <property type="match status" value="1"/>
</dbReference>
<evidence type="ECO:0000256" key="3">
    <source>
        <dbReference type="ARBA" id="ARBA00022559"/>
    </source>
</evidence>
<dbReference type="GO" id="GO:0006633">
    <property type="term" value="P:fatty acid biosynthetic process"/>
    <property type="evidence" value="ECO:0007669"/>
    <property type="project" value="UniProtKB-KW"/>
</dbReference>
<evidence type="ECO:0000256" key="4">
    <source>
        <dbReference type="ARBA" id="ARBA00022617"/>
    </source>
</evidence>
<name>A0A2T4GF52_FUSCU</name>
<dbReference type="Gene3D" id="1.10.640.10">
    <property type="entry name" value="Haem peroxidase domain superfamily, animal type"/>
    <property type="match status" value="1"/>
</dbReference>
<evidence type="ECO:0000256" key="11">
    <source>
        <dbReference type="ARBA" id="ARBA00023004"/>
    </source>
</evidence>
<keyword evidence="13" id="KW-0275">Fatty acid biosynthesis</keyword>
<keyword evidence="5 14" id="KW-0479">Metal-binding</keyword>
<evidence type="ECO:0000256" key="6">
    <source>
        <dbReference type="ARBA" id="ARBA00022767"/>
    </source>
</evidence>
<reference evidence="15 16" key="1">
    <citation type="submission" date="2018-02" db="EMBL/GenBank/DDBJ databases">
        <title>Fusarium culmorum secondary metabolites in fungal-bacterial-plant interactions.</title>
        <authorList>
            <person name="Schmidt R."/>
        </authorList>
    </citation>
    <scope>NUCLEOTIDE SEQUENCE [LARGE SCALE GENOMIC DNA]</scope>
    <source>
        <strain evidence="15 16">PV</strain>
    </source>
</reference>
<organism evidence="15 16">
    <name type="scientific">Fusarium culmorum</name>
    <dbReference type="NCBI Taxonomy" id="5516"/>
    <lineage>
        <taxon>Eukaryota</taxon>
        <taxon>Fungi</taxon>
        <taxon>Dikarya</taxon>
        <taxon>Ascomycota</taxon>
        <taxon>Pezizomycotina</taxon>
        <taxon>Sordariomycetes</taxon>
        <taxon>Hypocreomycetidae</taxon>
        <taxon>Hypocreales</taxon>
        <taxon>Nectriaceae</taxon>
        <taxon>Fusarium</taxon>
    </lineage>
</organism>
<sequence>MNPVDTAHLAAMGLAPELRVVPLRQQALERANALQIHSLWRSVSRSRYKRRHDEMRKAGKKRFELARRQHKLMQDYQNSLSMAYWERVQQLDPTAPNPVFEAVAHRGWLSGFLARGAIPMEDRVREYARLSSLAEEVAVFAIEQAEKHNDHLGKWLWGYRNLRQRRRHEVLARRAHYDGGAVFNLLALRYELREENLHDTSPNADFQGTDKCPMSDSKFVSSRDSDGLYNDLKQPKMGCAGMRFGRNVPRKYTKPPTEQELLTPNPRFQVHDWAQHFLVTNGDKDIDIPLHNKDKWTEQSMKIPRTKKADILSKQDSETPAYDNENTHWWDASQIYGSSEAETQALRAKCHKSKPGQLEVSVADGEQFLPDQQMTGFRQNWWLGLELLHTLFALEHNAIATQLHISNPSWSSDHIFDTDRLINCALMAKIHTVEWTPGILQHPALQIGMNANWWGLLGDKLWHAFGRVFDNKSEVISGIPGSGVDHDKAPYCLTEEFVSVYRLHSLIPDNVAFFNIKDGQHEGTLPILDVSFESARKPFDEGKSDLGLSFADVFYSFGVNYPGAIRAHNIPNFLRDLKIPADKDFPEGRHLDLGTIDILRDRERSVPRYNAFRRLLHMPPAKSFVDLTGGDAKLASELEEVYEGDLEAVDLLVGTLCEPLPKGFGFSDTAFRVFILMATRRIKSDRFIAGDGWCPEVYTREGMDWVQRNTMKDVLCRHFPELAAPLHNVKNAFAPWTKLGQTAAYAGPETNKAKA</sequence>
<dbReference type="InterPro" id="IPR010255">
    <property type="entry name" value="Haem_peroxidase_sf"/>
</dbReference>
<dbReference type="GO" id="GO:0031408">
    <property type="term" value="P:oxylipin biosynthetic process"/>
    <property type="evidence" value="ECO:0007669"/>
    <property type="project" value="UniProtKB-KW"/>
</dbReference>
<keyword evidence="10" id="KW-0560">Oxidoreductase</keyword>
<keyword evidence="2" id="KW-0444">Lipid biosynthesis</keyword>
<keyword evidence="11 14" id="KW-0408">Iron</keyword>
<keyword evidence="12" id="KW-0443">Lipid metabolism</keyword>
<evidence type="ECO:0000256" key="9">
    <source>
        <dbReference type="ARBA" id="ARBA00022964"/>
    </source>
</evidence>
<evidence type="ECO:0000313" key="15">
    <source>
        <dbReference type="EMBL" id="PTD02206.1"/>
    </source>
</evidence>
<protein>
    <submittedName>
        <fullName evidence="15">Alpha-dioxygenase 1</fullName>
    </submittedName>
</protein>
<evidence type="ECO:0000256" key="1">
    <source>
        <dbReference type="ARBA" id="ARBA00001913"/>
    </source>
</evidence>
<evidence type="ECO:0000256" key="10">
    <source>
        <dbReference type="ARBA" id="ARBA00023002"/>
    </source>
</evidence>
<keyword evidence="3" id="KW-0575">Peroxidase</keyword>
<evidence type="ECO:0000256" key="7">
    <source>
        <dbReference type="ARBA" id="ARBA00022821"/>
    </source>
</evidence>
<comment type="caution">
    <text evidence="15">The sequence shown here is derived from an EMBL/GenBank/DDBJ whole genome shotgun (WGS) entry which is preliminary data.</text>
</comment>
<dbReference type="Pfam" id="PF03098">
    <property type="entry name" value="An_peroxidase"/>
    <property type="match status" value="1"/>
</dbReference>
<keyword evidence="8" id="KW-0276">Fatty acid metabolism</keyword>
<keyword evidence="16" id="KW-1185">Reference proteome</keyword>
<feature type="binding site" description="axial binding residue" evidence="14">
    <location>
        <position position="504"/>
    </location>
    <ligand>
        <name>heme b</name>
        <dbReference type="ChEBI" id="CHEBI:60344"/>
    </ligand>
    <ligandPart>
        <name>Fe</name>
        <dbReference type="ChEBI" id="CHEBI:18248"/>
    </ligandPart>
</feature>
<dbReference type="OMA" id="AFAPWTK"/>
<dbReference type="AlphaFoldDB" id="A0A2T4GF52"/>
<dbReference type="PROSITE" id="PS50292">
    <property type="entry name" value="PEROXIDASE_3"/>
    <property type="match status" value="1"/>
</dbReference>
<evidence type="ECO:0000256" key="14">
    <source>
        <dbReference type="PIRSR" id="PIRSR619791-2"/>
    </source>
</evidence>
<dbReference type="GO" id="GO:0046872">
    <property type="term" value="F:metal ion binding"/>
    <property type="evidence" value="ECO:0007669"/>
    <property type="project" value="UniProtKB-KW"/>
</dbReference>
<keyword evidence="7" id="KW-0611">Plant defense</keyword>
<dbReference type="PANTHER" id="PTHR11903:SF11">
    <property type="entry name" value="ALPHA-DIOXYGENASE 1"/>
    <property type="match status" value="1"/>
</dbReference>
<comment type="cofactor">
    <cofactor evidence="1">
        <name>Ca(2+)</name>
        <dbReference type="ChEBI" id="CHEBI:29108"/>
    </cofactor>
</comment>
<keyword evidence="9 15" id="KW-0223">Dioxygenase</keyword>
<evidence type="ECO:0000313" key="16">
    <source>
        <dbReference type="Proteomes" id="UP000241587"/>
    </source>
</evidence>
<dbReference type="GO" id="GO:0020037">
    <property type="term" value="F:heme binding"/>
    <property type="evidence" value="ECO:0007669"/>
    <property type="project" value="InterPro"/>
</dbReference>